<keyword evidence="2" id="KW-1185">Reference proteome</keyword>
<comment type="caution">
    <text evidence="1">The sequence shown here is derived from an EMBL/GenBank/DDBJ whole genome shotgun (WGS) entry which is preliminary data.</text>
</comment>
<evidence type="ECO:0008006" key="3">
    <source>
        <dbReference type="Google" id="ProtNLM"/>
    </source>
</evidence>
<evidence type="ECO:0000313" key="1">
    <source>
        <dbReference type="EMBL" id="KAH9323920.1"/>
    </source>
</evidence>
<protein>
    <recommendedName>
        <fullName evidence="3">Bulb-type lectin domain-containing protein</fullName>
    </recommendedName>
</protein>
<dbReference type="Proteomes" id="UP000824469">
    <property type="component" value="Unassembled WGS sequence"/>
</dbReference>
<name>A0AA38GL75_TAXCH</name>
<feature type="non-terminal residue" evidence="1">
    <location>
        <position position="1"/>
    </location>
</feature>
<feature type="non-terminal residue" evidence="1">
    <location>
        <position position="87"/>
    </location>
</feature>
<sequence>ANTSHDSVVWENFNNPGDTWLPSMKMWKGMKLTSWKSSVDPARGLLSFGMDPSPGRTKLLLIYNNRVPYWSSGEWAGDHFTNLSEMI</sequence>
<dbReference type="PANTHER" id="PTHR32444">
    <property type="entry name" value="BULB-TYPE LECTIN DOMAIN-CONTAINING PROTEIN"/>
    <property type="match status" value="1"/>
</dbReference>
<dbReference type="AlphaFoldDB" id="A0AA38GL75"/>
<dbReference type="SUPFAM" id="SSF51110">
    <property type="entry name" value="alpha-D-mannose-specific plant lectins"/>
    <property type="match status" value="1"/>
</dbReference>
<gene>
    <name evidence="1" type="ORF">KI387_018559</name>
</gene>
<dbReference type="PANTHER" id="PTHR32444:SF247">
    <property type="entry name" value="OS01G0958200 PROTEIN"/>
    <property type="match status" value="1"/>
</dbReference>
<dbReference type="InterPro" id="IPR036426">
    <property type="entry name" value="Bulb-type_lectin_dom_sf"/>
</dbReference>
<dbReference type="EMBL" id="JAHRHJ020000003">
    <property type="protein sequence ID" value="KAH9323920.1"/>
    <property type="molecule type" value="Genomic_DNA"/>
</dbReference>
<evidence type="ECO:0000313" key="2">
    <source>
        <dbReference type="Proteomes" id="UP000824469"/>
    </source>
</evidence>
<organism evidence="1 2">
    <name type="scientific">Taxus chinensis</name>
    <name type="common">Chinese yew</name>
    <name type="synonym">Taxus wallichiana var. chinensis</name>
    <dbReference type="NCBI Taxonomy" id="29808"/>
    <lineage>
        <taxon>Eukaryota</taxon>
        <taxon>Viridiplantae</taxon>
        <taxon>Streptophyta</taxon>
        <taxon>Embryophyta</taxon>
        <taxon>Tracheophyta</taxon>
        <taxon>Spermatophyta</taxon>
        <taxon>Pinopsida</taxon>
        <taxon>Pinidae</taxon>
        <taxon>Conifers II</taxon>
        <taxon>Cupressales</taxon>
        <taxon>Taxaceae</taxon>
        <taxon>Taxus</taxon>
    </lineage>
</organism>
<reference evidence="1 2" key="1">
    <citation type="journal article" date="2021" name="Nat. Plants">
        <title>The Taxus genome provides insights into paclitaxel biosynthesis.</title>
        <authorList>
            <person name="Xiong X."/>
            <person name="Gou J."/>
            <person name="Liao Q."/>
            <person name="Li Y."/>
            <person name="Zhou Q."/>
            <person name="Bi G."/>
            <person name="Li C."/>
            <person name="Du R."/>
            <person name="Wang X."/>
            <person name="Sun T."/>
            <person name="Guo L."/>
            <person name="Liang H."/>
            <person name="Lu P."/>
            <person name="Wu Y."/>
            <person name="Zhang Z."/>
            <person name="Ro D.K."/>
            <person name="Shang Y."/>
            <person name="Huang S."/>
            <person name="Yan J."/>
        </authorList>
    </citation>
    <scope>NUCLEOTIDE SEQUENCE [LARGE SCALE GENOMIC DNA]</scope>
    <source>
        <strain evidence="1">Ta-2019</strain>
    </source>
</reference>
<accession>A0AA38GL75</accession>
<proteinExistence type="predicted"/>